<dbReference type="SMART" id="SM00086">
    <property type="entry name" value="PAC"/>
    <property type="match status" value="3"/>
</dbReference>
<dbReference type="EMBL" id="BSDC01000001">
    <property type="protein sequence ID" value="GLH67067.1"/>
    <property type="molecule type" value="Genomic_DNA"/>
</dbReference>
<dbReference type="SMART" id="SM00091">
    <property type="entry name" value="PAS"/>
    <property type="match status" value="3"/>
</dbReference>
<keyword evidence="3 6" id="KW-0597">Phosphoprotein</keyword>
<dbReference type="CDD" id="cd00082">
    <property type="entry name" value="HisKA"/>
    <property type="match status" value="1"/>
</dbReference>
<evidence type="ECO:0000259" key="10">
    <source>
        <dbReference type="PROSITE" id="PS50113"/>
    </source>
</evidence>
<feature type="domain" description="PAC" evidence="10">
    <location>
        <begin position="358"/>
        <end position="412"/>
    </location>
</feature>
<keyword evidence="5" id="KW-0418">Kinase</keyword>
<dbReference type="PANTHER" id="PTHR43304">
    <property type="entry name" value="PHYTOCHROME-LIKE PROTEIN CPH1"/>
    <property type="match status" value="1"/>
</dbReference>
<dbReference type="Gene3D" id="3.30.450.40">
    <property type="match status" value="1"/>
</dbReference>
<dbReference type="InterPro" id="IPR029016">
    <property type="entry name" value="GAF-like_dom_sf"/>
</dbReference>
<dbReference type="PROSITE" id="PS50110">
    <property type="entry name" value="RESPONSE_REGULATORY"/>
    <property type="match status" value="1"/>
</dbReference>
<dbReference type="PRINTS" id="PR00344">
    <property type="entry name" value="BCTRLSENSOR"/>
</dbReference>
<feature type="domain" description="PAC" evidence="10">
    <location>
        <begin position="487"/>
        <end position="539"/>
    </location>
</feature>
<dbReference type="InterPro" id="IPR005467">
    <property type="entry name" value="His_kinase_dom"/>
</dbReference>
<name>A0ABQ5PXG2_9BACT</name>
<dbReference type="Gene3D" id="3.40.50.2300">
    <property type="match status" value="1"/>
</dbReference>
<dbReference type="SMART" id="SM00387">
    <property type="entry name" value="HATPase_c"/>
    <property type="match status" value="1"/>
</dbReference>
<evidence type="ECO:0000313" key="12">
    <source>
        <dbReference type="Proteomes" id="UP001165044"/>
    </source>
</evidence>
<dbReference type="InterPro" id="IPR013655">
    <property type="entry name" value="PAS_fold_3"/>
</dbReference>
<dbReference type="InterPro" id="IPR052162">
    <property type="entry name" value="Sensor_kinase/Photoreceptor"/>
</dbReference>
<feature type="modified residue" description="4-aspartylphosphate" evidence="6">
    <location>
        <position position="849"/>
    </location>
</feature>
<evidence type="ECO:0000256" key="1">
    <source>
        <dbReference type="ARBA" id="ARBA00000085"/>
    </source>
</evidence>
<dbReference type="Pfam" id="PF08447">
    <property type="entry name" value="PAS_3"/>
    <property type="match status" value="1"/>
</dbReference>
<evidence type="ECO:0000259" key="9">
    <source>
        <dbReference type="PROSITE" id="PS50112"/>
    </source>
</evidence>
<gene>
    <name evidence="11" type="ORF">GETHED_14310</name>
</gene>
<dbReference type="Pfam" id="PF13185">
    <property type="entry name" value="GAF_2"/>
    <property type="match status" value="1"/>
</dbReference>
<feature type="domain" description="PAS" evidence="9">
    <location>
        <begin position="430"/>
        <end position="483"/>
    </location>
</feature>
<dbReference type="InterPro" id="IPR001789">
    <property type="entry name" value="Sig_transdc_resp-reg_receiver"/>
</dbReference>
<dbReference type="InterPro" id="IPR035965">
    <property type="entry name" value="PAS-like_dom_sf"/>
</dbReference>
<dbReference type="Pfam" id="PF00989">
    <property type="entry name" value="PAS"/>
    <property type="match status" value="1"/>
</dbReference>
<dbReference type="InterPro" id="IPR003018">
    <property type="entry name" value="GAF"/>
</dbReference>
<dbReference type="Pfam" id="PF08448">
    <property type="entry name" value="PAS_4"/>
    <property type="match status" value="1"/>
</dbReference>
<dbReference type="PROSITE" id="PS50109">
    <property type="entry name" value="HIS_KIN"/>
    <property type="match status" value="1"/>
</dbReference>
<dbReference type="InterPro" id="IPR036097">
    <property type="entry name" value="HisK_dim/P_sf"/>
</dbReference>
<dbReference type="SUPFAM" id="SSF52172">
    <property type="entry name" value="CheY-like"/>
    <property type="match status" value="1"/>
</dbReference>
<dbReference type="PROSITE" id="PS50113">
    <property type="entry name" value="PAC"/>
    <property type="match status" value="3"/>
</dbReference>
<dbReference type="InterPro" id="IPR013656">
    <property type="entry name" value="PAS_4"/>
</dbReference>
<dbReference type="SUPFAM" id="SSF55785">
    <property type="entry name" value="PYP-like sensor domain (PAS domain)"/>
    <property type="match status" value="3"/>
</dbReference>
<reference evidence="11" key="1">
    <citation type="journal article" date="2023" name="Antonie Van Leeuwenhoek">
        <title>Mesoterricola silvestris gen. nov., sp. nov., Mesoterricola sediminis sp. nov., Geothrix oryzae sp. nov., Geothrix edaphica sp. nov., Geothrix rubra sp. nov., and Geothrix limicola sp. nov., six novel members of Acidobacteriota isolated from soils.</title>
        <authorList>
            <person name="Itoh H."/>
            <person name="Sugisawa Y."/>
            <person name="Mise K."/>
            <person name="Xu Z."/>
            <person name="Kuniyasu M."/>
            <person name="Ushijima N."/>
            <person name="Kawano K."/>
            <person name="Kobayashi E."/>
            <person name="Shiratori Y."/>
            <person name="Masuda Y."/>
            <person name="Senoo K."/>
        </authorList>
    </citation>
    <scope>NUCLEOTIDE SEQUENCE</scope>
    <source>
        <strain evidence="11">Red802</strain>
    </source>
</reference>
<evidence type="ECO:0000256" key="5">
    <source>
        <dbReference type="ARBA" id="ARBA00022777"/>
    </source>
</evidence>
<dbReference type="PROSITE" id="PS50112">
    <property type="entry name" value="PAS"/>
    <property type="match status" value="2"/>
</dbReference>
<dbReference type="Pfam" id="PF02518">
    <property type="entry name" value="HATPase_c"/>
    <property type="match status" value="1"/>
</dbReference>
<comment type="caution">
    <text evidence="11">The sequence shown here is derived from an EMBL/GenBank/DDBJ whole genome shotgun (WGS) entry which is preliminary data.</text>
</comment>
<dbReference type="SMART" id="SM00448">
    <property type="entry name" value="REC"/>
    <property type="match status" value="1"/>
</dbReference>
<dbReference type="EC" id="2.7.13.3" evidence="2"/>
<accession>A0ABQ5PXG2</accession>
<dbReference type="InterPro" id="IPR003594">
    <property type="entry name" value="HATPase_dom"/>
</dbReference>
<dbReference type="SMART" id="SM00065">
    <property type="entry name" value="GAF"/>
    <property type="match status" value="1"/>
</dbReference>
<dbReference type="SUPFAM" id="SSF55781">
    <property type="entry name" value="GAF domain-like"/>
    <property type="match status" value="1"/>
</dbReference>
<dbReference type="InterPro" id="IPR003661">
    <property type="entry name" value="HisK_dim/P_dom"/>
</dbReference>
<dbReference type="InterPro" id="IPR036890">
    <property type="entry name" value="HATPase_C_sf"/>
</dbReference>
<feature type="domain" description="Histidine kinase" evidence="7">
    <location>
        <begin position="552"/>
        <end position="777"/>
    </location>
</feature>
<evidence type="ECO:0000313" key="11">
    <source>
        <dbReference type="EMBL" id="GLH67067.1"/>
    </source>
</evidence>
<evidence type="ECO:0000256" key="4">
    <source>
        <dbReference type="ARBA" id="ARBA00022679"/>
    </source>
</evidence>
<keyword evidence="4" id="KW-0808">Transferase</keyword>
<dbReference type="InterPro" id="IPR011006">
    <property type="entry name" value="CheY-like_superfamily"/>
</dbReference>
<dbReference type="Gene3D" id="3.30.565.10">
    <property type="entry name" value="Histidine kinase-like ATPase, C-terminal domain"/>
    <property type="match status" value="1"/>
</dbReference>
<keyword evidence="12" id="KW-1185">Reference proteome</keyword>
<evidence type="ECO:0000259" key="8">
    <source>
        <dbReference type="PROSITE" id="PS50110"/>
    </source>
</evidence>
<organism evidence="11 12">
    <name type="scientific">Geothrix edaphica</name>
    <dbReference type="NCBI Taxonomy" id="2927976"/>
    <lineage>
        <taxon>Bacteria</taxon>
        <taxon>Pseudomonadati</taxon>
        <taxon>Acidobacteriota</taxon>
        <taxon>Holophagae</taxon>
        <taxon>Holophagales</taxon>
        <taxon>Holophagaceae</taxon>
        <taxon>Geothrix</taxon>
    </lineage>
</organism>
<feature type="domain" description="PAS" evidence="9">
    <location>
        <begin position="170"/>
        <end position="238"/>
    </location>
</feature>
<feature type="domain" description="PAC" evidence="10">
    <location>
        <begin position="244"/>
        <end position="294"/>
    </location>
</feature>
<dbReference type="NCBIfam" id="TIGR00229">
    <property type="entry name" value="sensory_box"/>
    <property type="match status" value="3"/>
</dbReference>
<sequence length="916" mass="101555">MVRRYLGATYRIAEAALRAIDLQELYGRVHTIIRDLMPAENLYFALWDRASGTVSFPYFVDALDPAPPPRIFRRGLTEYVLRTERPILLDQEILQGLEASGEVEPLGANTLDWLGAPLVGVEGVFGVLAIQMYDGVRRYTPEERDLLVFVSGQVAMAIERRTSEDALRLSEEKFSKVFHASPDAINLSRLEDGVYLDVSEGFTRLTGWTREESIGRSSLELGIWANPEDRSRAVQLIQDHGEFTGLEATFRRKDGTVLTGLMSGKIMEADGARCLLSITRDITDRKTAEQALRNAERRIRTVLAYSQAIIYQLDQEGHFILSEGLGLTKIGLRPGEMVGRSVFESHGWDPLVLGQVRQGLHGRASRETARFRERTFDNLLTPVFDDHGDVDSVIGIATDITERQQAEEELLAERGLFVGGPVMVIKWRVEEGWPVDYVSPNIQTILGYPPDDLVSGRISYNSLVHPDEVEAIHQAAAEFKAQGLTHYEQQYRLRTASGEYRWFYDFSTSVAGQGSDPGYHLGYLLDLTDRRRAEEALRQSQKLESLGVLAGGIAHDFNNLLTVILGNLNLAQFRLPDDSSARPYLTNMEAAVLRATELTKQMLAYSGRGHFQVRPHDLNAVVRDLTHLLEVSISKKIHLQLDLEPDLPAIQADAAQFQQVVMNLVTNASDAIGDREGVIHLTTSVQHLEAPVLRDEYRVDAPTPGRHVILEVEDTGCGMTADVLERIFDPFFTTKATGRGLGLSAMLGILRGHGAGLNISSEVGRGSRFRLCFPASTQATLPESPTDQAPSTTPLRGLVLLVDDEEQILDATGLALDSLGFGVVTARDGLEALDRFQEHRKDLCLVVMDLTMPRMDGREAFRAMRGLDPAIPVVLSSGFTEQDSLQTFPDGGPAGFLQKPYQIKDLKTALQRALEG</sequence>
<dbReference type="Pfam" id="PF00072">
    <property type="entry name" value="Response_reg"/>
    <property type="match status" value="1"/>
</dbReference>
<dbReference type="CDD" id="cd00156">
    <property type="entry name" value="REC"/>
    <property type="match status" value="1"/>
</dbReference>
<dbReference type="Gene3D" id="1.10.287.130">
    <property type="match status" value="1"/>
</dbReference>
<dbReference type="Gene3D" id="3.30.450.20">
    <property type="entry name" value="PAS domain"/>
    <property type="match status" value="3"/>
</dbReference>
<dbReference type="InterPro" id="IPR004358">
    <property type="entry name" value="Sig_transdc_His_kin-like_C"/>
</dbReference>
<dbReference type="InterPro" id="IPR013767">
    <property type="entry name" value="PAS_fold"/>
</dbReference>
<dbReference type="SUPFAM" id="SSF47384">
    <property type="entry name" value="Homodimeric domain of signal transducing histidine kinase"/>
    <property type="match status" value="1"/>
</dbReference>
<comment type="catalytic activity">
    <reaction evidence="1">
        <text>ATP + protein L-histidine = ADP + protein N-phospho-L-histidine.</text>
        <dbReference type="EC" id="2.7.13.3"/>
    </reaction>
</comment>
<feature type="domain" description="Response regulatory" evidence="8">
    <location>
        <begin position="798"/>
        <end position="914"/>
    </location>
</feature>
<evidence type="ECO:0000256" key="3">
    <source>
        <dbReference type="ARBA" id="ARBA00022553"/>
    </source>
</evidence>
<dbReference type="InterPro" id="IPR001610">
    <property type="entry name" value="PAC"/>
</dbReference>
<dbReference type="PANTHER" id="PTHR43304:SF1">
    <property type="entry name" value="PAC DOMAIN-CONTAINING PROTEIN"/>
    <property type="match status" value="1"/>
</dbReference>
<evidence type="ECO:0000256" key="2">
    <source>
        <dbReference type="ARBA" id="ARBA00012438"/>
    </source>
</evidence>
<dbReference type="CDD" id="cd00130">
    <property type="entry name" value="PAS"/>
    <property type="match status" value="2"/>
</dbReference>
<evidence type="ECO:0000259" key="7">
    <source>
        <dbReference type="PROSITE" id="PS50109"/>
    </source>
</evidence>
<dbReference type="InterPro" id="IPR000700">
    <property type="entry name" value="PAS-assoc_C"/>
</dbReference>
<dbReference type="SMART" id="SM00388">
    <property type="entry name" value="HisKA"/>
    <property type="match status" value="1"/>
</dbReference>
<dbReference type="InterPro" id="IPR000014">
    <property type="entry name" value="PAS"/>
</dbReference>
<protein>
    <recommendedName>
        <fullName evidence="2">histidine kinase</fullName>
        <ecNumber evidence="2">2.7.13.3</ecNumber>
    </recommendedName>
</protein>
<evidence type="ECO:0000256" key="6">
    <source>
        <dbReference type="PROSITE-ProRule" id="PRU00169"/>
    </source>
</evidence>
<dbReference type="SUPFAM" id="SSF55874">
    <property type="entry name" value="ATPase domain of HSP90 chaperone/DNA topoisomerase II/histidine kinase"/>
    <property type="match status" value="1"/>
</dbReference>
<proteinExistence type="predicted"/>
<dbReference type="Proteomes" id="UP001165044">
    <property type="component" value="Unassembled WGS sequence"/>
</dbReference>